<keyword evidence="1" id="KW-0732">Signal</keyword>
<feature type="chain" id="PRO_5045647847" evidence="1">
    <location>
        <begin position="27"/>
        <end position="133"/>
    </location>
</feature>
<proteinExistence type="predicted"/>
<evidence type="ECO:0000256" key="1">
    <source>
        <dbReference type="SAM" id="SignalP"/>
    </source>
</evidence>
<evidence type="ECO:0000313" key="3">
    <source>
        <dbReference type="Proteomes" id="UP001339883"/>
    </source>
</evidence>
<evidence type="ECO:0000313" key="2">
    <source>
        <dbReference type="EMBL" id="MEB5475872.1"/>
    </source>
</evidence>
<feature type="signal peptide" evidence="1">
    <location>
        <begin position="1"/>
        <end position="26"/>
    </location>
</feature>
<reference evidence="2 3" key="1">
    <citation type="submission" date="2019-08" db="EMBL/GenBank/DDBJ databases">
        <title>Five species of Acinetobacter isolated from floral nectar and animal pollinators.</title>
        <authorList>
            <person name="Hendry T.A."/>
        </authorList>
    </citation>
    <scope>NUCLEOTIDE SEQUENCE [LARGE SCALE GENOMIC DNA]</scope>
    <source>
        <strain evidence="2 3">MD18.27</strain>
    </source>
</reference>
<comment type="caution">
    <text evidence="2">The sequence shown here is derived from an EMBL/GenBank/DDBJ whole genome shotgun (WGS) entry which is preliminary data.</text>
</comment>
<dbReference type="EMBL" id="VTDN01000002">
    <property type="protein sequence ID" value="MEB5475872.1"/>
    <property type="molecule type" value="Genomic_DNA"/>
</dbReference>
<keyword evidence="3" id="KW-1185">Reference proteome</keyword>
<sequence>MNLLKSKLILSTLFASVAFTATASHAAQDPSKSTNVHAALVSNCKESASKAGKLTASEADKFCQCQVEAEGKITKAQEWQIISTVNQKKSPSTLPFIQQQNKEIQNCFGPQLTAKLKALTEEAMKQQAQAASK</sequence>
<dbReference type="Proteomes" id="UP001339883">
    <property type="component" value="Unassembled WGS sequence"/>
</dbReference>
<organism evidence="2 3">
    <name type="scientific">Acinetobacter pollinis</name>
    <dbReference type="NCBI Taxonomy" id="2605270"/>
    <lineage>
        <taxon>Bacteria</taxon>
        <taxon>Pseudomonadati</taxon>
        <taxon>Pseudomonadota</taxon>
        <taxon>Gammaproteobacteria</taxon>
        <taxon>Moraxellales</taxon>
        <taxon>Moraxellaceae</taxon>
        <taxon>Acinetobacter</taxon>
    </lineage>
</organism>
<name>A0ABU6DPT6_9GAMM</name>
<dbReference type="RefSeq" id="WP_195771330.1">
    <property type="nucleotide sequence ID" value="NZ_VTDN01000002.1"/>
</dbReference>
<protein>
    <submittedName>
        <fullName evidence="2">Uncharacterized protein</fullName>
    </submittedName>
</protein>
<gene>
    <name evidence="2" type="ORF">I2F25_02160</name>
</gene>
<accession>A0ABU6DPT6</accession>